<dbReference type="Proteomes" id="UP000789759">
    <property type="component" value="Unassembled WGS sequence"/>
</dbReference>
<keyword evidence="1" id="KW-0175">Coiled coil</keyword>
<dbReference type="InterPro" id="IPR021109">
    <property type="entry name" value="Peptidase_aspartic_dom_sf"/>
</dbReference>
<evidence type="ECO:0000256" key="2">
    <source>
        <dbReference type="SAM" id="MobiDB-lite"/>
    </source>
</evidence>
<evidence type="ECO:0000313" key="3">
    <source>
        <dbReference type="EMBL" id="CAG8459572.1"/>
    </source>
</evidence>
<dbReference type="OrthoDB" id="2454515at2759"/>
<protein>
    <submittedName>
        <fullName evidence="3">632_t:CDS:1</fullName>
    </submittedName>
</protein>
<name>A0A9N8Z095_9GLOM</name>
<gene>
    <name evidence="3" type="ORF">CPELLU_LOCUS558</name>
</gene>
<evidence type="ECO:0000313" key="4">
    <source>
        <dbReference type="Proteomes" id="UP000789759"/>
    </source>
</evidence>
<evidence type="ECO:0000256" key="1">
    <source>
        <dbReference type="SAM" id="Coils"/>
    </source>
</evidence>
<organism evidence="3 4">
    <name type="scientific">Cetraspora pellucida</name>
    <dbReference type="NCBI Taxonomy" id="1433469"/>
    <lineage>
        <taxon>Eukaryota</taxon>
        <taxon>Fungi</taxon>
        <taxon>Fungi incertae sedis</taxon>
        <taxon>Mucoromycota</taxon>
        <taxon>Glomeromycotina</taxon>
        <taxon>Glomeromycetes</taxon>
        <taxon>Diversisporales</taxon>
        <taxon>Gigasporaceae</taxon>
        <taxon>Cetraspora</taxon>
    </lineage>
</organism>
<comment type="caution">
    <text evidence="3">The sequence shown here is derived from an EMBL/GenBank/DDBJ whole genome shotgun (WGS) entry which is preliminary data.</text>
</comment>
<reference evidence="3" key="1">
    <citation type="submission" date="2021-06" db="EMBL/GenBank/DDBJ databases">
        <authorList>
            <person name="Kallberg Y."/>
            <person name="Tangrot J."/>
            <person name="Rosling A."/>
        </authorList>
    </citation>
    <scope>NUCLEOTIDE SEQUENCE</scope>
    <source>
        <strain evidence="3">FL966</strain>
    </source>
</reference>
<sequence>MNDATINTLGWKADKPSDFAIKSNSKHISESLGWYTDVPISVKDKDGKIVMSTGNFAHINNDEPEPMLCLGMTWIRKVQAILDPNKNQFQMKLHDKDNKHIQCDLKQSNNDKEKLSKHTYQLINKVKRLSSELDSLISQITRKDISLNESKIKIKDLQSKIKILEMKLSSTQNELKEITALRSMKKILEDKLESAQKDAFSTQKEILKKEFKIISLKSELTNTKNELVNTKNELASKINKIECLGALCSVLQKTKDILDPVKSKTHCSAIVKGGEEKNMQSEEQSFISNSRDTSESRPEGSLLCRPFKGDSSSHKSLAKYFKNKTLPIITNNQNSESLIQDITNNQNPESLIQDITIKETVCAGEALVNDKNIFHPLPPSCSLNSKPNYSHRMTASDNLFSGIYSQSEDTNVPKLTMNEQSEEAVLRVPNSSDIQKNQKKELLQNKPEGKVFIGMNSKGKTNIVGNLVLENKAENIYKAFVRYMYGVIAGNPKASYYENIRFKYISPEKILSVKSFSPKRSTVIIFEGLCNASMVINSYLRKNEFIVFDLTRSEDNLLAIRLRFDTPLDLQKEIELRQKHKIKNALPAEPMNFEPKKTEKSDT</sequence>
<feature type="coiled-coil region" evidence="1">
    <location>
        <begin position="147"/>
        <end position="240"/>
    </location>
</feature>
<feature type="region of interest" description="Disordered" evidence="2">
    <location>
        <begin position="278"/>
        <end position="305"/>
    </location>
</feature>
<proteinExistence type="predicted"/>
<dbReference type="AlphaFoldDB" id="A0A9N8Z095"/>
<keyword evidence="4" id="KW-1185">Reference proteome</keyword>
<dbReference type="EMBL" id="CAJVQA010000162">
    <property type="protein sequence ID" value="CAG8459572.1"/>
    <property type="molecule type" value="Genomic_DNA"/>
</dbReference>
<accession>A0A9N8Z095</accession>
<dbReference type="Gene3D" id="1.10.287.1490">
    <property type="match status" value="1"/>
</dbReference>
<dbReference type="Gene3D" id="2.40.70.10">
    <property type="entry name" value="Acid Proteases"/>
    <property type="match status" value="1"/>
</dbReference>
<feature type="compositionally biased region" description="Polar residues" evidence="2">
    <location>
        <begin position="281"/>
        <end position="291"/>
    </location>
</feature>